<dbReference type="InterPro" id="IPR036678">
    <property type="entry name" value="MutS_con_dom_sf"/>
</dbReference>
<feature type="domain" description="DNA mismatch repair proteins mutS family" evidence="12">
    <location>
        <begin position="708"/>
        <end position="724"/>
    </location>
</feature>
<gene>
    <name evidence="9 13" type="primary">mutS</name>
    <name evidence="13" type="ORF">EXN68_11475</name>
</gene>
<dbReference type="GO" id="GO:0006298">
    <property type="term" value="P:mismatch repair"/>
    <property type="evidence" value="ECO:0007669"/>
    <property type="project" value="UniProtKB-UniRule"/>
</dbReference>
<feature type="binding site" evidence="9">
    <location>
        <begin position="634"/>
        <end position="641"/>
    </location>
    <ligand>
        <name>ATP</name>
        <dbReference type="ChEBI" id="CHEBI:30616"/>
    </ligand>
</feature>
<dbReference type="GO" id="GO:0005829">
    <property type="term" value="C:cytosol"/>
    <property type="evidence" value="ECO:0007669"/>
    <property type="project" value="TreeGrafter"/>
</dbReference>
<dbReference type="Pfam" id="PF05190">
    <property type="entry name" value="MutS_IV"/>
    <property type="match status" value="1"/>
</dbReference>
<dbReference type="InterPro" id="IPR027417">
    <property type="entry name" value="P-loop_NTPase"/>
</dbReference>
<dbReference type="InterPro" id="IPR000432">
    <property type="entry name" value="DNA_mismatch_repair_MutS_C"/>
</dbReference>
<dbReference type="SMART" id="SM00534">
    <property type="entry name" value="MUTSac"/>
    <property type="match status" value="1"/>
</dbReference>
<keyword evidence="5 9" id="KW-0067">ATP-binding</keyword>
<accession>A0A546XIV5</accession>
<evidence type="ECO:0000256" key="3">
    <source>
        <dbReference type="ARBA" id="ARBA00022741"/>
    </source>
</evidence>
<organism evidence="13 14">
    <name type="scientific">Rhizobium rhizogenes</name>
    <name type="common">Agrobacterium rhizogenes</name>
    <dbReference type="NCBI Taxonomy" id="359"/>
    <lineage>
        <taxon>Bacteria</taxon>
        <taxon>Pseudomonadati</taxon>
        <taxon>Pseudomonadota</taxon>
        <taxon>Alphaproteobacteria</taxon>
        <taxon>Hyphomicrobiales</taxon>
        <taxon>Rhizobiaceae</taxon>
        <taxon>Rhizobium/Agrobacterium group</taxon>
        <taxon>Rhizobium</taxon>
    </lineage>
</organism>
<evidence type="ECO:0000259" key="12">
    <source>
        <dbReference type="PROSITE" id="PS00486"/>
    </source>
</evidence>
<dbReference type="SUPFAM" id="SSF55271">
    <property type="entry name" value="DNA repair protein MutS, domain I"/>
    <property type="match status" value="1"/>
</dbReference>
<keyword evidence="7 9" id="KW-0234">DNA repair</keyword>
<dbReference type="GO" id="GO:0005524">
    <property type="term" value="F:ATP binding"/>
    <property type="evidence" value="ECO:0007669"/>
    <property type="project" value="UniProtKB-UniRule"/>
</dbReference>
<dbReference type="Gene3D" id="3.40.50.300">
    <property type="entry name" value="P-loop containing nucleotide triphosphate hydrolases"/>
    <property type="match status" value="1"/>
</dbReference>
<proteinExistence type="inferred from homology"/>
<feature type="coiled-coil region" evidence="11">
    <location>
        <begin position="510"/>
        <end position="537"/>
    </location>
</feature>
<evidence type="ECO:0000256" key="1">
    <source>
        <dbReference type="ARBA" id="ARBA00006271"/>
    </source>
</evidence>
<dbReference type="SUPFAM" id="SSF48334">
    <property type="entry name" value="DNA repair protein MutS, domain III"/>
    <property type="match status" value="1"/>
</dbReference>
<dbReference type="InterPro" id="IPR016151">
    <property type="entry name" value="DNA_mismatch_repair_MutS_N"/>
</dbReference>
<dbReference type="AlphaFoldDB" id="A0A546XIV5"/>
<dbReference type="Pfam" id="PF01624">
    <property type="entry name" value="MutS_I"/>
    <property type="match status" value="1"/>
</dbReference>
<evidence type="ECO:0000256" key="7">
    <source>
        <dbReference type="ARBA" id="ARBA00023204"/>
    </source>
</evidence>
<keyword evidence="11" id="KW-0175">Coiled coil</keyword>
<dbReference type="InterPro" id="IPR007695">
    <property type="entry name" value="DNA_mismatch_repair_MutS-lik_N"/>
</dbReference>
<dbReference type="PANTHER" id="PTHR11361">
    <property type="entry name" value="DNA MISMATCH REPAIR PROTEIN MUTS FAMILY MEMBER"/>
    <property type="match status" value="1"/>
</dbReference>
<dbReference type="Gene3D" id="6.10.140.430">
    <property type="match status" value="1"/>
</dbReference>
<dbReference type="NCBIfam" id="NF003810">
    <property type="entry name" value="PRK05399.1"/>
    <property type="match status" value="1"/>
</dbReference>
<protein>
    <recommendedName>
        <fullName evidence="2 9">DNA mismatch repair protein MutS</fullName>
    </recommendedName>
</protein>
<dbReference type="InterPro" id="IPR007696">
    <property type="entry name" value="DNA_mismatch_repair_MutS_core"/>
</dbReference>
<dbReference type="Pfam" id="PF05192">
    <property type="entry name" value="MutS_III"/>
    <property type="match status" value="1"/>
</dbReference>
<name>A0A546XIV5_RHIRH</name>
<dbReference type="Gene3D" id="1.10.1420.10">
    <property type="match status" value="2"/>
</dbReference>
<keyword evidence="3 9" id="KW-0547">Nucleotide-binding</keyword>
<keyword evidence="4 9" id="KW-0227">DNA damage</keyword>
<evidence type="ECO:0000256" key="9">
    <source>
        <dbReference type="HAMAP-Rule" id="MF_00096"/>
    </source>
</evidence>
<evidence type="ECO:0000313" key="14">
    <source>
        <dbReference type="Proteomes" id="UP000315434"/>
    </source>
</evidence>
<dbReference type="SMART" id="SM00533">
    <property type="entry name" value="MUTSd"/>
    <property type="match status" value="1"/>
</dbReference>
<dbReference type="FunFam" id="3.40.1170.10:FF:000001">
    <property type="entry name" value="DNA mismatch repair protein MutS"/>
    <property type="match status" value="1"/>
</dbReference>
<dbReference type="RefSeq" id="WP_142841278.1">
    <property type="nucleotide sequence ID" value="NZ_SGNY01000003.1"/>
</dbReference>
<dbReference type="GO" id="GO:0003684">
    <property type="term" value="F:damaged DNA binding"/>
    <property type="evidence" value="ECO:0007669"/>
    <property type="project" value="UniProtKB-UniRule"/>
</dbReference>
<dbReference type="InterPro" id="IPR036187">
    <property type="entry name" value="DNA_mismatch_repair_MutS_sf"/>
</dbReference>
<dbReference type="InterPro" id="IPR007861">
    <property type="entry name" value="DNA_mismatch_repair_MutS_clamp"/>
</dbReference>
<evidence type="ECO:0000313" key="13">
    <source>
        <dbReference type="EMBL" id="TRB00655.1"/>
    </source>
</evidence>
<keyword evidence="6 9" id="KW-0238">DNA-binding</keyword>
<dbReference type="CDD" id="cd03284">
    <property type="entry name" value="ABC_MutS1"/>
    <property type="match status" value="1"/>
</dbReference>
<dbReference type="InterPro" id="IPR007860">
    <property type="entry name" value="DNA_mmatch_repair_MutS_con_dom"/>
</dbReference>
<dbReference type="PANTHER" id="PTHR11361:SF34">
    <property type="entry name" value="DNA MISMATCH REPAIR PROTEIN MSH1, MITOCHONDRIAL"/>
    <property type="match status" value="1"/>
</dbReference>
<dbReference type="Pfam" id="PF05188">
    <property type="entry name" value="MutS_II"/>
    <property type="match status" value="1"/>
</dbReference>
<dbReference type="SUPFAM" id="SSF52540">
    <property type="entry name" value="P-loop containing nucleoside triphosphate hydrolases"/>
    <property type="match status" value="1"/>
</dbReference>
<dbReference type="GO" id="GO:0140664">
    <property type="term" value="F:ATP-dependent DNA damage sensor activity"/>
    <property type="evidence" value="ECO:0007669"/>
    <property type="project" value="InterPro"/>
</dbReference>
<dbReference type="Pfam" id="PF00488">
    <property type="entry name" value="MutS_V"/>
    <property type="match status" value="1"/>
</dbReference>
<evidence type="ECO:0000256" key="4">
    <source>
        <dbReference type="ARBA" id="ARBA00022763"/>
    </source>
</evidence>
<evidence type="ECO:0000256" key="11">
    <source>
        <dbReference type="SAM" id="Coils"/>
    </source>
</evidence>
<reference evidence="13 14" key="1">
    <citation type="journal article" date="2019" name="Appl. Microbiol. Biotechnol.">
        <title>Differential efficiency of wild type rhizogenic strains for rol gene transformation of plants.</title>
        <authorList>
            <person name="Desmet S."/>
            <person name="De Keyser E."/>
            <person name="Van Vaerenbergh J."/>
            <person name="Baeyen S."/>
            <person name="Van Huylenbroeck J."/>
            <person name="Geelen D."/>
            <person name="Dhooghe E."/>
        </authorList>
    </citation>
    <scope>NUCLEOTIDE SEQUENCE [LARGE SCALE GENOMIC DNA]</scope>
    <source>
        <strain evidence="13 14">GBBC3284</strain>
    </source>
</reference>
<dbReference type="PIRSF" id="PIRSF037677">
    <property type="entry name" value="DNA_mis_repair_Msh6"/>
    <property type="match status" value="1"/>
</dbReference>
<comment type="similarity">
    <text evidence="1 9 10">Belongs to the DNA mismatch repair MutS family.</text>
</comment>
<dbReference type="Gene3D" id="3.30.420.110">
    <property type="entry name" value="MutS, connector domain"/>
    <property type="match status" value="1"/>
</dbReference>
<dbReference type="EMBL" id="SGNY01000003">
    <property type="protein sequence ID" value="TRB00655.1"/>
    <property type="molecule type" value="Genomic_DNA"/>
</dbReference>
<comment type="caution">
    <text evidence="13">The sequence shown here is derived from an EMBL/GenBank/DDBJ whole genome shotgun (WGS) entry which is preliminary data.</text>
</comment>
<evidence type="ECO:0000256" key="8">
    <source>
        <dbReference type="ARBA" id="ARBA00024647"/>
    </source>
</evidence>
<dbReference type="NCBIfam" id="TIGR01070">
    <property type="entry name" value="mutS1"/>
    <property type="match status" value="1"/>
</dbReference>
<dbReference type="InterPro" id="IPR045076">
    <property type="entry name" value="MutS"/>
</dbReference>
<dbReference type="OrthoDB" id="9802448at2"/>
<dbReference type="GO" id="GO:0030983">
    <property type="term" value="F:mismatched DNA binding"/>
    <property type="evidence" value="ECO:0007669"/>
    <property type="project" value="InterPro"/>
</dbReference>
<evidence type="ECO:0000256" key="2">
    <source>
        <dbReference type="ARBA" id="ARBA00021982"/>
    </source>
</evidence>
<dbReference type="InterPro" id="IPR005748">
    <property type="entry name" value="DNA_mismatch_repair_MutS"/>
</dbReference>
<evidence type="ECO:0000256" key="5">
    <source>
        <dbReference type="ARBA" id="ARBA00022840"/>
    </source>
</evidence>
<comment type="function">
    <text evidence="8 9">This protein is involved in the repair of mismatches in DNA. It is possible that it carries out the mismatch recognition step. This protein has a weak ATPase activity.</text>
</comment>
<dbReference type="Proteomes" id="UP000315434">
    <property type="component" value="Unassembled WGS sequence"/>
</dbReference>
<dbReference type="Gene3D" id="3.40.1170.10">
    <property type="entry name" value="DNA repair protein MutS, domain I"/>
    <property type="match status" value="1"/>
</dbReference>
<dbReference type="InterPro" id="IPR017261">
    <property type="entry name" value="DNA_mismatch_repair_MutS/MSH"/>
</dbReference>
<evidence type="ECO:0000256" key="6">
    <source>
        <dbReference type="ARBA" id="ARBA00023125"/>
    </source>
</evidence>
<sequence length="883" mass="95893">MMEQYIEIKANNPGSLLFYRMGDFYELFFDDAVEASRSLGITLTKRGQHMGHDIPMCGVPVHAADDYLQKLILRGYRVAVCEQVESPAEAKKRGSKSVVKRDVVRLVTPGTLTEEKLLSPTESNYLMALARIRGSAEAQFALAWIDISTGVFRLAETTLTRLLADIWRIDPRELIVADSLFHDEELRPVFDVLGRVAVPQPAILFDSATAEGRIARYFNVSTLDGFGTFSRVEMAAAAAAVAYVEKTQIAERPPLGAPERESAASTLFIDPATRANLELVKTLSGERDGSLLHALNRTVTGGGARMLAERLMSPLTDPDKINARLDAVAYLIDDVSLCEDLRDALKHVADMPRALSRLALERGGPRDLGAIRQGLASAEKIAIILDGGLLPDELATALKDLKALPGGLEAMLGSMLADDLPLLKRDGGFLRDGANPELDEVRALRDQSRRVIAGLQLKYADETGIKSLKIKHNNVLGYFIEVTAGNADVMMATDEAKARFIHRQTMAGAMRFTTTELADLESRIANAAAQALTMELEAFARMVEAVVQQAEAIKAGAFALAVIDVASSLAYLATEQAYCRPIVDASMTFAIKGGRHPVVEQALRRQSAGPFIANNCDLSAVNGGKNGAIWLLTGPNMGGKSTFLRQNALIAILAQIGSFVPAEAAHIGIVDRLFSRVGASDDLARGRSTFMVEMVETAAILNQATDRSLVILDEIGRGTATFDGLSIAWAAVEHLHEVNRCRGLFATHFHELTVLSEKLGRLSNATMRVKEWEGDVIFLHEVGPGAADRSYGIQVARLAGLPASVVERAREVLTKLEDADRKNPASQLIDDLPLFQIAVRREETRKAGPSKVEESLKGINPDEMTPREALDALYALKKELGKA</sequence>
<dbReference type="HAMAP" id="MF_00096">
    <property type="entry name" value="MutS"/>
    <property type="match status" value="1"/>
</dbReference>
<evidence type="ECO:0000256" key="10">
    <source>
        <dbReference type="RuleBase" id="RU003756"/>
    </source>
</evidence>
<dbReference type="FunFam" id="3.40.50.300:FF:001579">
    <property type="entry name" value="DNA mismatch repair protein MutS"/>
    <property type="match status" value="1"/>
</dbReference>
<dbReference type="PROSITE" id="PS00486">
    <property type="entry name" value="DNA_MISMATCH_REPAIR_2"/>
    <property type="match status" value="1"/>
</dbReference>
<dbReference type="SUPFAM" id="SSF53150">
    <property type="entry name" value="DNA repair protein MutS, domain II"/>
    <property type="match status" value="1"/>
</dbReference>